<dbReference type="PANTHER" id="PTHR43767">
    <property type="entry name" value="LONG-CHAIN-FATTY-ACID--COA LIGASE"/>
    <property type="match status" value="1"/>
</dbReference>
<keyword evidence="3" id="KW-0436">Ligase</keyword>
<feature type="compositionally biased region" description="Low complexity" evidence="1">
    <location>
        <begin position="1"/>
        <end position="21"/>
    </location>
</feature>
<comment type="caution">
    <text evidence="3">The sequence shown here is derived from an EMBL/GenBank/DDBJ whole genome shotgun (WGS) entry which is preliminary data.</text>
</comment>
<dbReference type="Gene3D" id="3.30.300.30">
    <property type="match status" value="1"/>
</dbReference>
<dbReference type="eggNOG" id="COG0318">
    <property type="taxonomic scope" value="Bacteria"/>
</dbReference>
<evidence type="ECO:0000313" key="4">
    <source>
        <dbReference type="Proteomes" id="UP000013167"/>
    </source>
</evidence>
<dbReference type="EC" id="6.2.1.-" evidence="3"/>
<gene>
    <name evidence="3" type="ORF">BN10_460035</name>
</gene>
<dbReference type="GO" id="GO:0016878">
    <property type="term" value="F:acid-thiol ligase activity"/>
    <property type="evidence" value="ECO:0007669"/>
    <property type="project" value="UniProtKB-ARBA"/>
</dbReference>
<keyword evidence="4" id="KW-1185">Reference proteome</keyword>
<proteinExistence type="predicted"/>
<dbReference type="HOGENOM" id="CLU_000022_17_7_11"/>
<organism evidence="3 4">
    <name type="scientific">Phycicoccus elongatus Lp2</name>
    <dbReference type="NCBI Taxonomy" id="1193181"/>
    <lineage>
        <taxon>Bacteria</taxon>
        <taxon>Bacillati</taxon>
        <taxon>Actinomycetota</taxon>
        <taxon>Actinomycetes</taxon>
        <taxon>Micrococcales</taxon>
        <taxon>Intrasporangiaceae</taxon>
        <taxon>Phycicoccus</taxon>
    </lineage>
</organism>
<dbReference type="EMBL" id="CAIZ01000115">
    <property type="protein sequence ID" value="CCH69934.1"/>
    <property type="molecule type" value="Genomic_DNA"/>
</dbReference>
<evidence type="ECO:0000256" key="1">
    <source>
        <dbReference type="SAM" id="MobiDB-lite"/>
    </source>
</evidence>
<dbReference type="AlphaFoldDB" id="N0E4I6"/>
<evidence type="ECO:0000259" key="2">
    <source>
        <dbReference type="Pfam" id="PF13193"/>
    </source>
</evidence>
<dbReference type="InterPro" id="IPR025110">
    <property type="entry name" value="AMP-bd_C"/>
</dbReference>
<dbReference type="PANTHER" id="PTHR43767:SF1">
    <property type="entry name" value="NONRIBOSOMAL PEPTIDE SYNTHASE PES1 (EUROFUNG)-RELATED"/>
    <property type="match status" value="1"/>
</dbReference>
<dbReference type="InterPro" id="IPR042099">
    <property type="entry name" value="ANL_N_sf"/>
</dbReference>
<dbReference type="InterPro" id="IPR050237">
    <property type="entry name" value="ATP-dep_AMP-bd_enzyme"/>
</dbReference>
<feature type="domain" description="AMP-binding enzyme C-terminal" evidence="2">
    <location>
        <begin position="78"/>
        <end position="153"/>
    </location>
</feature>
<accession>N0E4I6</accession>
<protein>
    <submittedName>
        <fullName evidence="3">Acyl-CoA synthetase family member 3,mitochondrial</fullName>
        <ecNumber evidence="3">6.2.1.-</ecNumber>
    </submittedName>
</protein>
<evidence type="ECO:0000313" key="3">
    <source>
        <dbReference type="EMBL" id="CCH69934.1"/>
    </source>
</evidence>
<dbReference type="STRING" id="1193181.BN10_460035"/>
<name>N0E4I6_9MICO</name>
<feature type="region of interest" description="Disordered" evidence="1">
    <location>
        <begin position="1"/>
        <end position="32"/>
    </location>
</feature>
<dbReference type="Pfam" id="PF13193">
    <property type="entry name" value="AMP-binding_C"/>
    <property type="match status" value="1"/>
</dbReference>
<reference evidence="3 4" key="1">
    <citation type="journal article" date="2013" name="ISME J.">
        <title>A metabolic model for members of the genus Tetrasphaera involved in enhanced biological phosphorus removal.</title>
        <authorList>
            <person name="Kristiansen R."/>
            <person name="Nguyen H.T.T."/>
            <person name="Saunders A.M."/>
            <person name="Nielsen J.L."/>
            <person name="Wimmer R."/>
            <person name="Le V.Q."/>
            <person name="McIlroy S.J."/>
            <person name="Petrovski S."/>
            <person name="Seviour R.J."/>
            <person name="Calteau A."/>
            <person name="Nielsen K.L."/>
            <person name="Nielsen P.H."/>
        </authorList>
    </citation>
    <scope>NUCLEOTIDE SEQUENCE [LARGE SCALE GENOMIC DNA]</scope>
    <source>
        <strain evidence="3 4">Lp2</strain>
    </source>
</reference>
<dbReference type="Proteomes" id="UP000013167">
    <property type="component" value="Unassembled WGS sequence"/>
</dbReference>
<dbReference type="InterPro" id="IPR045851">
    <property type="entry name" value="AMP-bd_C_sf"/>
</dbReference>
<dbReference type="SUPFAM" id="SSF56801">
    <property type="entry name" value="Acetyl-CoA synthetase-like"/>
    <property type="match status" value="1"/>
</dbReference>
<sequence length="160" mass="17196">MPRVRPPGARSSSASRPSGGAWPPTRSRPEANAASFTDDGWFVTGDIAAIAPDGCHRIVGRESVDLIKTGGYRVGAGEVETELLAHPDVVEVAVVGEPDEDLGQRIVAYVVAREGAVIDGPALSDWIAGRRSVHKRPRWVHVRASLPRNHMGKVIKPDLR</sequence>
<dbReference type="Gene3D" id="3.40.50.12780">
    <property type="entry name" value="N-terminal domain of ligase-like"/>
    <property type="match status" value="1"/>
</dbReference>